<dbReference type="InterPro" id="IPR011990">
    <property type="entry name" value="TPR-like_helical_dom_sf"/>
</dbReference>
<dbReference type="PRINTS" id="PR00364">
    <property type="entry name" value="DISEASERSIST"/>
</dbReference>
<protein>
    <recommendedName>
        <fullName evidence="1">Protein kinase domain-containing protein</fullName>
    </recommendedName>
</protein>
<dbReference type="Gene3D" id="1.25.40.10">
    <property type="entry name" value="Tetratricopeptide repeat domain"/>
    <property type="match status" value="1"/>
</dbReference>
<gene>
    <name evidence="2" type="ORF">MBOU_43460</name>
</gene>
<sequence length="993" mass="106443">MVDLVEELARDRASGGMAGVDPTVAAELLEVGFEVDQEIGRSASGVVYRVSEVALGRPVAVKVLTAPTADNRDRFTREQQVMARLVGHPNIVPVLRFGNTGSGLPYVVTPLCQRGCLDGLIRRRGALPLAEVVRVAAEIAAALEAAQQLGIVHGNVKPANVLVTDFGGYALTDFGISLGFGWASGVPLSGSGLFAPEVSLGQTPRAAADVYGLGVTLLCALTGHAGQELGRGEHPLAQLLEWPSSSVAYLCELGVPREFAEIVAQAVARYPGDRPLAAELRAVAEQMRSELRAAGDGEALSVARVRRNSGNLPVPAGLVGREAQLAELRDRVVASRLVTLLGPGGVGKTTLALNAAHAELASFPDGVWWVELTDVREGALVAEVVAAKLGLSPGLGVSPTDALVAALSERNALLVLDNCEHVIGDAAELLDTLLRRCPRLHTVATSREVLRVDGESVLALEPMSYPALGGELDAAGATDYDAVAFFVDRARSVQPGFALTEGNVELVATICARSDGLPLAIELAAARLRAMPLDKIAERLSDRLAFLTGGRRAAPTRQQALNYCIEWSYDRCTASEQRLWQRLSVFAGGFDIEAAQQVCAGAGLERDAVVDELCSLIDKSIVMQSEHDGVRRYRLLEAIRDYGRARIESVAEQQQLSRTHLQWCRSLLAQAWTEWFSDRQVHWLRRVEQEMPNVREALQFALQDAPDIALEMAAGLRRISIAQVGLLGEGRHWLDLALAAAKPEPSVERIEAMASAALLAAWQEDVSSAKPLIAQARSLMEEASTPYLEGLADLAEGLEALQQRDTQRAKTCLLRAVDSPDVETQGCAMALLNFAASVSGDEDEALTWLAEALALAEAHNETVLRTRVLAGAALVCRQKGEFARAAHFNRQGLRLCLLIGDSWLGAMYLEGAGWFAQADSQWRRAATLLAAASALTLNAGLGVPPYVNWQQIHDNCESRIRNELTVRELHAATAEGYGMNLAQAVAYALETTA</sequence>
<dbReference type="SUPFAM" id="SSF56112">
    <property type="entry name" value="Protein kinase-like (PK-like)"/>
    <property type="match status" value="1"/>
</dbReference>
<dbReference type="GO" id="GO:0005524">
    <property type="term" value="F:ATP binding"/>
    <property type="evidence" value="ECO:0007669"/>
    <property type="project" value="InterPro"/>
</dbReference>
<dbReference type="InterPro" id="IPR058852">
    <property type="entry name" value="HTH_77"/>
</dbReference>
<organism evidence="2 3">
    <name type="scientific">Mycobacterium bourgelatii</name>
    <dbReference type="NCBI Taxonomy" id="1273442"/>
    <lineage>
        <taxon>Bacteria</taxon>
        <taxon>Bacillati</taxon>
        <taxon>Actinomycetota</taxon>
        <taxon>Actinomycetes</taxon>
        <taxon>Mycobacteriales</taxon>
        <taxon>Mycobacteriaceae</taxon>
        <taxon>Mycobacterium</taxon>
    </lineage>
</organism>
<dbReference type="Gene3D" id="1.10.510.10">
    <property type="entry name" value="Transferase(Phosphotransferase) domain 1"/>
    <property type="match status" value="1"/>
</dbReference>
<feature type="domain" description="Protein kinase" evidence="1">
    <location>
        <begin position="33"/>
        <end position="287"/>
    </location>
</feature>
<dbReference type="InterPro" id="IPR027417">
    <property type="entry name" value="P-loop_NTPase"/>
</dbReference>
<dbReference type="Gene3D" id="3.30.200.20">
    <property type="entry name" value="Phosphorylase Kinase, domain 1"/>
    <property type="match status" value="1"/>
</dbReference>
<dbReference type="InterPro" id="IPR011009">
    <property type="entry name" value="Kinase-like_dom_sf"/>
</dbReference>
<dbReference type="CDD" id="cd14014">
    <property type="entry name" value="STKc_PknB_like"/>
    <property type="match status" value="1"/>
</dbReference>
<dbReference type="PANTHER" id="PTHR47691:SF3">
    <property type="entry name" value="HTH-TYPE TRANSCRIPTIONAL REGULATOR RV0890C-RELATED"/>
    <property type="match status" value="1"/>
</dbReference>
<dbReference type="SUPFAM" id="SSF52540">
    <property type="entry name" value="P-loop containing nucleoside triphosphate hydrolases"/>
    <property type="match status" value="1"/>
</dbReference>
<dbReference type="Pfam" id="PF00931">
    <property type="entry name" value="NB-ARC"/>
    <property type="match status" value="1"/>
</dbReference>
<proteinExistence type="predicted"/>
<dbReference type="InterPro" id="IPR000719">
    <property type="entry name" value="Prot_kinase_dom"/>
</dbReference>
<comment type="caution">
    <text evidence="2">The sequence shown here is derived from an EMBL/GenBank/DDBJ whole genome shotgun (WGS) entry which is preliminary data.</text>
</comment>
<evidence type="ECO:0000313" key="3">
    <source>
        <dbReference type="Proteomes" id="UP000465360"/>
    </source>
</evidence>
<dbReference type="Proteomes" id="UP000465360">
    <property type="component" value="Unassembled WGS sequence"/>
</dbReference>
<dbReference type="PANTHER" id="PTHR47691">
    <property type="entry name" value="REGULATOR-RELATED"/>
    <property type="match status" value="1"/>
</dbReference>
<keyword evidence="3" id="KW-1185">Reference proteome</keyword>
<evidence type="ECO:0000259" key="1">
    <source>
        <dbReference type="PROSITE" id="PS50011"/>
    </source>
</evidence>
<dbReference type="GO" id="GO:0043531">
    <property type="term" value="F:ADP binding"/>
    <property type="evidence" value="ECO:0007669"/>
    <property type="project" value="InterPro"/>
</dbReference>
<dbReference type="EMBL" id="BLKZ01000001">
    <property type="protein sequence ID" value="GFG92304.1"/>
    <property type="molecule type" value="Genomic_DNA"/>
</dbReference>
<evidence type="ECO:0000313" key="2">
    <source>
        <dbReference type="EMBL" id="GFG92304.1"/>
    </source>
</evidence>
<dbReference type="PROSITE" id="PS50011">
    <property type="entry name" value="PROTEIN_KINASE_DOM"/>
    <property type="match status" value="1"/>
</dbReference>
<reference evidence="2 3" key="1">
    <citation type="journal article" date="2019" name="Emerg. Microbes Infect.">
        <title>Comprehensive subspecies identification of 175 nontuberculous mycobacteria species based on 7547 genomic profiles.</title>
        <authorList>
            <person name="Matsumoto Y."/>
            <person name="Kinjo T."/>
            <person name="Motooka D."/>
            <person name="Nabeya D."/>
            <person name="Jung N."/>
            <person name="Uechi K."/>
            <person name="Horii T."/>
            <person name="Iida T."/>
            <person name="Fujita J."/>
            <person name="Nakamura S."/>
        </authorList>
    </citation>
    <scope>NUCLEOTIDE SEQUENCE [LARGE SCALE GENOMIC DNA]</scope>
    <source>
        <strain evidence="2 3">JCM 30725</strain>
    </source>
</reference>
<name>A0A7I9YUD5_MYCBU</name>
<dbReference type="Pfam" id="PF00069">
    <property type="entry name" value="Pkinase"/>
    <property type="match status" value="1"/>
</dbReference>
<dbReference type="AlphaFoldDB" id="A0A7I9YUD5"/>
<accession>A0A7I9YUD5</accession>
<dbReference type="RefSeq" id="WP_163716551.1">
    <property type="nucleotide sequence ID" value="NZ_BLKZ01000001.1"/>
</dbReference>
<dbReference type="Gene3D" id="3.40.50.300">
    <property type="entry name" value="P-loop containing nucleotide triphosphate hydrolases"/>
    <property type="match status" value="1"/>
</dbReference>
<dbReference type="Pfam" id="PF25872">
    <property type="entry name" value="HTH_77"/>
    <property type="match status" value="1"/>
</dbReference>
<dbReference type="InterPro" id="IPR002182">
    <property type="entry name" value="NB-ARC"/>
</dbReference>
<dbReference type="GO" id="GO:0004672">
    <property type="term" value="F:protein kinase activity"/>
    <property type="evidence" value="ECO:0007669"/>
    <property type="project" value="InterPro"/>
</dbReference>